<dbReference type="Gene3D" id="3.10.129.10">
    <property type="entry name" value="Hotdog Thioesterase"/>
    <property type="match status" value="1"/>
</dbReference>
<dbReference type="Pfam" id="PF13279">
    <property type="entry name" value="4HBT_2"/>
    <property type="match status" value="1"/>
</dbReference>
<dbReference type="InterPro" id="IPR029069">
    <property type="entry name" value="HotDog_dom_sf"/>
</dbReference>
<dbReference type="EMBL" id="JACNJH010000087">
    <property type="protein sequence ID" value="MBC8360393.1"/>
    <property type="molecule type" value="Genomic_DNA"/>
</dbReference>
<proteinExistence type="inferred from homology"/>
<evidence type="ECO:0000313" key="3">
    <source>
        <dbReference type="EMBL" id="MBC8360393.1"/>
    </source>
</evidence>
<gene>
    <name evidence="3" type="ORF">H8E23_03200</name>
</gene>
<keyword evidence="2" id="KW-0378">Hydrolase</keyword>
<dbReference type="SUPFAM" id="SSF54637">
    <property type="entry name" value="Thioesterase/thiol ester dehydrase-isomerase"/>
    <property type="match status" value="1"/>
</dbReference>
<dbReference type="InterPro" id="IPR050563">
    <property type="entry name" value="4-hydroxybenzoyl-CoA_TE"/>
</dbReference>
<comment type="caution">
    <text evidence="3">The sequence shown here is derived from an EMBL/GenBank/DDBJ whole genome shotgun (WGS) entry which is preliminary data.</text>
</comment>
<evidence type="ECO:0000256" key="1">
    <source>
        <dbReference type="ARBA" id="ARBA00005953"/>
    </source>
</evidence>
<name>A0A8J6NUZ8_9BACT</name>
<dbReference type="CDD" id="cd00586">
    <property type="entry name" value="4HBT"/>
    <property type="match status" value="1"/>
</dbReference>
<protein>
    <submittedName>
        <fullName evidence="3">Thioesterase family protein</fullName>
    </submittedName>
</protein>
<sequence>MPRSKLVPLNHYQHIYETMIEVTDLNYGNHMGNDVLVGIIHRARVHFLKRLGAAENDLGDGKTGIVLADLVVNYKGEGFLFDPLVVESSIGELQSKGFRMFHRIATAEKRLIALAETGIAAFDYHQRKVARIPEAFIYRLATLETRSDPSA</sequence>
<reference evidence="3 4" key="1">
    <citation type="submission" date="2020-08" db="EMBL/GenBank/DDBJ databases">
        <title>Bridging the membrane lipid divide: bacteria of the FCB group superphylum have the potential to synthesize archaeal ether lipids.</title>
        <authorList>
            <person name="Villanueva L."/>
            <person name="Von Meijenfeldt F.A.B."/>
            <person name="Westbye A.B."/>
            <person name="Yadav S."/>
            <person name="Hopmans E.C."/>
            <person name="Dutilh B.E."/>
            <person name="Sinninghe Damste J.S."/>
        </authorList>
    </citation>
    <scope>NUCLEOTIDE SEQUENCE [LARGE SCALE GENOMIC DNA]</scope>
    <source>
        <strain evidence="3">NIOZ-UU30</strain>
    </source>
</reference>
<dbReference type="PANTHER" id="PTHR31793:SF27">
    <property type="entry name" value="NOVEL THIOESTERASE SUPERFAMILY DOMAIN AND SAPOSIN A-TYPE DOMAIN CONTAINING PROTEIN (0610012H03RIK)"/>
    <property type="match status" value="1"/>
</dbReference>
<evidence type="ECO:0000256" key="2">
    <source>
        <dbReference type="ARBA" id="ARBA00022801"/>
    </source>
</evidence>
<dbReference type="GO" id="GO:0047617">
    <property type="term" value="F:fatty acyl-CoA hydrolase activity"/>
    <property type="evidence" value="ECO:0007669"/>
    <property type="project" value="TreeGrafter"/>
</dbReference>
<evidence type="ECO:0000313" key="4">
    <source>
        <dbReference type="Proteomes" id="UP000603434"/>
    </source>
</evidence>
<comment type="similarity">
    <text evidence="1">Belongs to the 4-hydroxybenzoyl-CoA thioesterase family.</text>
</comment>
<dbReference type="AlphaFoldDB" id="A0A8J6NUZ8"/>
<organism evidence="3 4">
    <name type="scientific">Candidatus Desulfatibia profunda</name>
    <dbReference type="NCBI Taxonomy" id="2841695"/>
    <lineage>
        <taxon>Bacteria</taxon>
        <taxon>Pseudomonadati</taxon>
        <taxon>Thermodesulfobacteriota</taxon>
        <taxon>Desulfobacteria</taxon>
        <taxon>Desulfobacterales</taxon>
        <taxon>Desulfobacterales incertae sedis</taxon>
        <taxon>Candidatus Desulfatibia</taxon>
    </lineage>
</organism>
<accession>A0A8J6NUZ8</accession>
<dbReference type="Proteomes" id="UP000603434">
    <property type="component" value="Unassembled WGS sequence"/>
</dbReference>
<dbReference type="PANTHER" id="PTHR31793">
    <property type="entry name" value="4-HYDROXYBENZOYL-COA THIOESTERASE FAMILY MEMBER"/>
    <property type="match status" value="1"/>
</dbReference>